<evidence type="ECO:0000313" key="2">
    <source>
        <dbReference type="EMBL" id="KAG0497736.1"/>
    </source>
</evidence>
<dbReference type="InterPro" id="IPR012302">
    <property type="entry name" value="Malic_NAD-bd"/>
</dbReference>
<dbReference type="InterPro" id="IPR036291">
    <property type="entry name" value="NAD(P)-bd_dom_sf"/>
</dbReference>
<dbReference type="EMBL" id="JADCNL010000001">
    <property type="protein sequence ID" value="KAG0497736.1"/>
    <property type="molecule type" value="Genomic_DNA"/>
</dbReference>
<dbReference type="Proteomes" id="UP000636800">
    <property type="component" value="Chromosome 1"/>
</dbReference>
<accession>A0A835RT01</accession>
<dbReference type="GO" id="GO:0051287">
    <property type="term" value="F:NAD binding"/>
    <property type="evidence" value="ECO:0007669"/>
    <property type="project" value="InterPro"/>
</dbReference>
<organism evidence="2 3">
    <name type="scientific">Vanilla planifolia</name>
    <name type="common">Vanilla</name>
    <dbReference type="NCBI Taxonomy" id="51239"/>
    <lineage>
        <taxon>Eukaryota</taxon>
        <taxon>Viridiplantae</taxon>
        <taxon>Streptophyta</taxon>
        <taxon>Embryophyta</taxon>
        <taxon>Tracheophyta</taxon>
        <taxon>Spermatophyta</taxon>
        <taxon>Magnoliopsida</taxon>
        <taxon>Liliopsida</taxon>
        <taxon>Asparagales</taxon>
        <taxon>Orchidaceae</taxon>
        <taxon>Vanilloideae</taxon>
        <taxon>Vanilleae</taxon>
        <taxon>Vanilla</taxon>
    </lineage>
</organism>
<keyword evidence="3" id="KW-1185">Reference proteome</keyword>
<dbReference type="Gene3D" id="3.40.50.720">
    <property type="entry name" value="NAD(P)-binding Rossmann-like Domain"/>
    <property type="match status" value="1"/>
</dbReference>
<protein>
    <recommendedName>
        <fullName evidence="1">Malic enzyme NAD-binding domain-containing protein</fullName>
    </recommendedName>
</protein>
<evidence type="ECO:0000313" key="3">
    <source>
        <dbReference type="Proteomes" id="UP000636800"/>
    </source>
</evidence>
<comment type="caution">
    <text evidence="2">The sequence shown here is derived from an EMBL/GenBank/DDBJ whole genome shotgun (WGS) entry which is preliminary data.</text>
</comment>
<name>A0A835RT01_VANPL</name>
<dbReference type="GO" id="GO:0005739">
    <property type="term" value="C:mitochondrion"/>
    <property type="evidence" value="ECO:0007669"/>
    <property type="project" value="TreeGrafter"/>
</dbReference>
<evidence type="ECO:0000259" key="1">
    <source>
        <dbReference type="Pfam" id="PF03949"/>
    </source>
</evidence>
<dbReference type="PANTHER" id="PTHR23406">
    <property type="entry name" value="MALIC ENZYME-RELATED"/>
    <property type="match status" value="1"/>
</dbReference>
<reference evidence="2 3" key="1">
    <citation type="journal article" date="2020" name="Nat. Food">
        <title>A phased Vanilla planifolia genome enables genetic improvement of flavour and production.</title>
        <authorList>
            <person name="Hasing T."/>
            <person name="Tang H."/>
            <person name="Brym M."/>
            <person name="Khazi F."/>
            <person name="Huang T."/>
            <person name="Chambers A.H."/>
        </authorList>
    </citation>
    <scope>NUCLEOTIDE SEQUENCE [LARGE SCALE GENOMIC DNA]</scope>
    <source>
        <tissue evidence="2">Leaf</tissue>
    </source>
</reference>
<gene>
    <name evidence="2" type="ORF">HPP92_002427</name>
</gene>
<dbReference type="OrthoDB" id="2414104at2759"/>
<dbReference type="Pfam" id="PF03949">
    <property type="entry name" value="Malic_M"/>
    <property type="match status" value="1"/>
</dbReference>
<dbReference type="GO" id="GO:0004471">
    <property type="term" value="F:malate dehydrogenase (decarboxylating) (NAD+) activity"/>
    <property type="evidence" value="ECO:0007669"/>
    <property type="project" value="TreeGrafter"/>
</dbReference>
<dbReference type="PANTHER" id="PTHR23406:SF73">
    <property type="entry name" value="NAD-DEPENDENT MALIC ENZYME 2, MITOCHONDRIAL"/>
    <property type="match status" value="1"/>
</dbReference>
<dbReference type="GO" id="GO:0006108">
    <property type="term" value="P:malate metabolic process"/>
    <property type="evidence" value="ECO:0007669"/>
    <property type="project" value="TreeGrafter"/>
</dbReference>
<feature type="domain" description="Malic enzyme NAD-binding" evidence="1">
    <location>
        <begin position="19"/>
        <end position="80"/>
    </location>
</feature>
<sequence>MDRNGYASADTLLHINFRIGLGALLSGARQISDGMIQAAAECLASYMTEEDIHKGILFPSISSIRHITTHVGAAVVRAAVAEELAEGYGDVGLKELTNMSKEETMDYVASNMWYPIYSPLVHEK</sequence>
<dbReference type="SUPFAM" id="SSF51735">
    <property type="entry name" value="NAD(P)-binding Rossmann-fold domains"/>
    <property type="match status" value="1"/>
</dbReference>
<dbReference type="AlphaFoldDB" id="A0A835RT01"/>
<proteinExistence type="predicted"/>